<feature type="coiled-coil region" evidence="8">
    <location>
        <begin position="155"/>
        <end position="182"/>
    </location>
</feature>
<dbReference type="GO" id="GO:0015562">
    <property type="term" value="F:efflux transmembrane transporter activity"/>
    <property type="evidence" value="ECO:0007669"/>
    <property type="project" value="InterPro"/>
</dbReference>
<name>A0A6N8J902_9BACT</name>
<dbReference type="SUPFAM" id="SSF56954">
    <property type="entry name" value="Outer membrane efflux proteins (OEP)"/>
    <property type="match status" value="1"/>
</dbReference>
<dbReference type="OrthoDB" id="367883at2"/>
<organism evidence="10 11">
    <name type="scientific">Chitinophaga oryziterrae</name>
    <dbReference type="NCBI Taxonomy" id="1031224"/>
    <lineage>
        <taxon>Bacteria</taxon>
        <taxon>Pseudomonadati</taxon>
        <taxon>Bacteroidota</taxon>
        <taxon>Chitinophagia</taxon>
        <taxon>Chitinophagales</taxon>
        <taxon>Chitinophagaceae</taxon>
        <taxon>Chitinophaga</taxon>
    </lineage>
</organism>
<evidence type="ECO:0000256" key="8">
    <source>
        <dbReference type="SAM" id="Coils"/>
    </source>
</evidence>
<dbReference type="AlphaFoldDB" id="A0A6N8J902"/>
<evidence type="ECO:0000256" key="5">
    <source>
        <dbReference type="ARBA" id="ARBA00022692"/>
    </source>
</evidence>
<evidence type="ECO:0000313" key="10">
    <source>
        <dbReference type="EMBL" id="MVT40998.1"/>
    </source>
</evidence>
<dbReference type="RefSeq" id="WP_157299620.1">
    <property type="nucleotide sequence ID" value="NZ_BAAAZB010000010.1"/>
</dbReference>
<dbReference type="InterPro" id="IPR003423">
    <property type="entry name" value="OMP_efflux"/>
</dbReference>
<keyword evidence="5" id="KW-0812">Transmembrane</keyword>
<evidence type="ECO:0000256" key="2">
    <source>
        <dbReference type="ARBA" id="ARBA00007613"/>
    </source>
</evidence>
<reference evidence="10 11" key="1">
    <citation type="submission" date="2019-12" db="EMBL/GenBank/DDBJ databases">
        <title>The draft genomic sequence of strain Chitinophaga oryziterrae JCM 16595.</title>
        <authorList>
            <person name="Zhang X."/>
        </authorList>
    </citation>
    <scope>NUCLEOTIDE SEQUENCE [LARGE SCALE GENOMIC DNA]</scope>
    <source>
        <strain evidence="10 11">JCM 16595</strain>
    </source>
</reference>
<keyword evidence="7" id="KW-0998">Cell outer membrane</keyword>
<dbReference type="EMBL" id="WRXO01000002">
    <property type="protein sequence ID" value="MVT40998.1"/>
    <property type="molecule type" value="Genomic_DNA"/>
</dbReference>
<dbReference type="Gene3D" id="1.20.1600.10">
    <property type="entry name" value="Outer membrane efflux proteins (OEP)"/>
    <property type="match status" value="1"/>
</dbReference>
<keyword evidence="8" id="KW-0175">Coiled coil</keyword>
<keyword evidence="3" id="KW-0813">Transport</keyword>
<protein>
    <submittedName>
        <fullName evidence="10">TolC family protein</fullName>
    </submittedName>
</protein>
<dbReference type="PANTHER" id="PTHR30026:SF20">
    <property type="entry name" value="OUTER MEMBRANE PROTEIN TOLC"/>
    <property type="match status" value="1"/>
</dbReference>
<keyword evidence="11" id="KW-1185">Reference proteome</keyword>
<dbReference type="Proteomes" id="UP000468388">
    <property type="component" value="Unassembled WGS sequence"/>
</dbReference>
<evidence type="ECO:0000256" key="1">
    <source>
        <dbReference type="ARBA" id="ARBA00004442"/>
    </source>
</evidence>
<feature type="signal peptide" evidence="9">
    <location>
        <begin position="1"/>
        <end position="22"/>
    </location>
</feature>
<evidence type="ECO:0000256" key="6">
    <source>
        <dbReference type="ARBA" id="ARBA00023136"/>
    </source>
</evidence>
<keyword evidence="6" id="KW-0472">Membrane</keyword>
<feature type="chain" id="PRO_5027099718" evidence="9">
    <location>
        <begin position="23"/>
        <end position="441"/>
    </location>
</feature>
<proteinExistence type="inferred from homology"/>
<dbReference type="GO" id="GO:0015288">
    <property type="term" value="F:porin activity"/>
    <property type="evidence" value="ECO:0007669"/>
    <property type="project" value="TreeGrafter"/>
</dbReference>
<evidence type="ECO:0000313" key="11">
    <source>
        <dbReference type="Proteomes" id="UP000468388"/>
    </source>
</evidence>
<comment type="similarity">
    <text evidence="2">Belongs to the outer membrane factor (OMF) (TC 1.B.17) family.</text>
</comment>
<dbReference type="PANTHER" id="PTHR30026">
    <property type="entry name" value="OUTER MEMBRANE PROTEIN TOLC"/>
    <property type="match status" value="1"/>
</dbReference>
<evidence type="ECO:0000256" key="3">
    <source>
        <dbReference type="ARBA" id="ARBA00022448"/>
    </source>
</evidence>
<comment type="subcellular location">
    <subcellularLocation>
        <location evidence="1">Cell outer membrane</location>
    </subcellularLocation>
</comment>
<gene>
    <name evidence="10" type="ORF">GO495_10435</name>
</gene>
<keyword evidence="4" id="KW-1134">Transmembrane beta strand</keyword>
<sequence>MKRVFYLTAVLGVWLCNANAFAQQVPDSLLSQATLQNCIQYALSHQPVVKQSRIDEEITEYSIKSKLADWYPQIGLDFNLQHYLKLPTSYFNGSAITTGVANSSAAAFSLNQNIFTRDLLLAGRTAKDVRTQAKQNTQSNQIDVVSNVSKAYYDMLLTQKQVEVLNEDIVRLERSLKDAYNQYQGGVVDKTDYKRATISLNNTKAQKKTGEETLVAKYAYLKQLMGYPVNGQLNLVYDTMKMTQEVQLDTNVSVAYETRIEYQLLQTQRSLLAAELKYNKWSFLPTVSAFANYNFAYLHPEFSKLYSHDYPNSLVGLQLSLPIFQGSKRLHNIKQAELQLKRSDWDVEALKNQINTEYTQAMSAYKSNLNEYLVLKENMDLAKEVYDLIELQYREGIKAYLEVITAQTDLRAAQLNYYNAMYTVLSSKIDLERALGTITTN</sequence>
<comment type="caution">
    <text evidence="10">The sequence shown here is derived from an EMBL/GenBank/DDBJ whole genome shotgun (WGS) entry which is preliminary data.</text>
</comment>
<evidence type="ECO:0000256" key="7">
    <source>
        <dbReference type="ARBA" id="ARBA00023237"/>
    </source>
</evidence>
<dbReference type="Pfam" id="PF02321">
    <property type="entry name" value="OEP"/>
    <property type="match status" value="2"/>
</dbReference>
<accession>A0A6N8J902</accession>
<keyword evidence="9" id="KW-0732">Signal</keyword>
<dbReference type="GO" id="GO:0009279">
    <property type="term" value="C:cell outer membrane"/>
    <property type="evidence" value="ECO:0007669"/>
    <property type="project" value="UniProtKB-SubCell"/>
</dbReference>
<evidence type="ECO:0000256" key="4">
    <source>
        <dbReference type="ARBA" id="ARBA00022452"/>
    </source>
</evidence>
<dbReference type="InterPro" id="IPR051906">
    <property type="entry name" value="TolC-like"/>
</dbReference>
<dbReference type="GO" id="GO:1990281">
    <property type="term" value="C:efflux pump complex"/>
    <property type="evidence" value="ECO:0007669"/>
    <property type="project" value="TreeGrafter"/>
</dbReference>
<evidence type="ECO:0000256" key="9">
    <source>
        <dbReference type="SAM" id="SignalP"/>
    </source>
</evidence>